<evidence type="ECO:0000313" key="3">
    <source>
        <dbReference type="Proteomes" id="UP000199409"/>
    </source>
</evidence>
<sequence length="410" mass="47424">MKTHIFNKGLKPVFLIFFCSMIFPLSTFAIEASEQSLSASYSPQELTQMLAPIALYPDALLSQILIASTYPIEVIEADRWVKKNSHLQGDRLDDALYEKNWDPSVQALCHFPDTLARMSEQITETTDLGNAFLAQEVDVMETVQLLRKKAYAEGNLATNKQQKVIVERETIVIRPAYAQMIYVPYYDPYSVYGSWWYPTHRPHAWGPLPSRYGFGVSFYPGIHLSFVFGSWSYFDWHRHNIYVDPYKRPRFVRKQRGVSRYAWRHLPSHRRGVAYHDKRTAQTYGQTLRRSLESHQVPRGNVNDRQAVPQVKRNENNRRTIQKQSQMPSSDRRGSKQLPQRHYDKSKQNIDKVSQGKSSMSRQKQPSTSREVRQSPQMRVPVAQKLKGEPNSGRNGATDKQSSQRGGQRN</sequence>
<evidence type="ECO:0000313" key="2">
    <source>
        <dbReference type="EMBL" id="SEA40951.1"/>
    </source>
</evidence>
<name>A0A1H4AYH5_9BACT</name>
<evidence type="ECO:0008006" key="4">
    <source>
        <dbReference type="Google" id="ProtNLM"/>
    </source>
</evidence>
<dbReference type="PANTHER" id="PTHR40269:SF1">
    <property type="entry name" value="OUTER MEMBRANE PROTEIN"/>
    <property type="match status" value="1"/>
</dbReference>
<dbReference type="InterPro" id="IPR021728">
    <property type="entry name" value="DUF3300"/>
</dbReference>
<gene>
    <name evidence="2" type="ORF">SAMN05660420_02040</name>
</gene>
<accession>A0A1H4AYH5</accession>
<organism evidence="2 3">
    <name type="scientific">Desulfuromusa kysingii</name>
    <dbReference type="NCBI Taxonomy" id="37625"/>
    <lineage>
        <taxon>Bacteria</taxon>
        <taxon>Pseudomonadati</taxon>
        <taxon>Thermodesulfobacteriota</taxon>
        <taxon>Desulfuromonadia</taxon>
        <taxon>Desulfuromonadales</taxon>
        <taxon>Geopsychrobacteraceae</taxon>
        <taxon>Desulfuromusa</taxon>
    </lineage>
</organism>
<dbReference type="EMBL" id="FNQN01000005">
    <property type="protein sequence ID" value="SEA40951.1"/>
    <property type="molecule type" value="Genomic_DNA"/>
</dbReference>
<feature type="region of interest" description="Disordered" evidence="1">
    <location>
        <begin position="292"/>
        <end position="410"/>
    </location>
</feature>
<dbReference type="STRING" id="37625.SAMN05660420_02040"/>
<reference evidence="2 3" key="1">
    <citation type="submission" date="2016-10" db="EMBL/GenBank/DDBJ databases">
        <authorList>
            <person name="de Groot N.N."/>
        </authorList>
    </citation>
    <scope>NUCLEOTIDE SEQUENCE [LARGE SCALE GENOMIC DNA]</scope>
    <source>
        <strain evidence="2 3">DSM 7343</strain>
    </source>
</reference>
<proteinExistence type="predicted"/>
<feature type="compositionally biased region" description="Polar residues" evidence="1">
    <location>
        <begin position="351"/>
        <end position="377"/>
    </location>
</feature>
<dbReference type="PANTHER" id="PTHR40269">
    <property type="entry name" value="OUTER MEMBRANE PROTEIN-RELATED"/>
    <property type="match status" value="1"/>
</dbReference>
<protein>
    <recommendedName>
        <fullName evidence="4">DUF3300 domain-containing protein</fullName>
    </recommendedName>
</protein>
<dbReference type="Proteomes" id="UP000199409">
    <property type="component" value="Unassembled WGS sequence"/>
</dbReference>
<dbReference type="RefSeq" id="WP_092347705.1">
    <property type="nucleotide sequence ID" value="NZ_FNQN01000005.1"/>
</dbReference>
<feature type="compositionally biased region" description="Basic and acidic residues" evidence="1">
    <location>
        <begin position="341"/>
        <end position="350"/>
    </location>
</feature>
<dbReference type="AlphaFoldDB" id="A0A1H4AYH5"/>
<feature type="compositionally biased region" description="Polar residues" evidence="1">
    <location>
        <begin position="392"/>
        <end position="410"/>
    </location>
</feature>
<evidence type="ECO:0000256" key="1">
    <source>
        <dbReference type="SAM" id="MobiDB-lite"/>
    </source>
</evidence>
<dbReference type="Pfam" id="PF11737">
    <property type="entry name" value="DUF3300"/>
    <property type="match status" value="1"/>
</dbReference>
<keyword evidence="3" id="KW-1185">Reference proteome</keyword>
<dbReference type="OrthoDB" id="197257at2"/>